<gene>
    <name evidence="1" type="ORF">RBH19_08095</name>
</gene>
<organism evidence="1 2">
    <name type="scientific">Natronospira bacteriovora</name>
    <dbReference type="NCBI Taxonomy" id="3069753"/>
    <lineage>
        <taxon>Bacteria</taxon>
        <taxon>Pseudomonadati</taxon>
        <taxon>Pseudomonadota</taxon>
        <taxon>Gammaproteobacteria</taxon>
        <taxon>Natronospirales</taxon>
        <taxon>Natronospiraceae</taxon>
        <taxon>Natronospira</taxon>
    </lineage>
</organism>
<evidence type="ECO:0000313" key="2">
    <source>
        <dbReference type="Proteomes" id="UP001239019"/>
    </source>
</evidence>
<comment type="caution">
    <text evidence="1">The sequence shown here is derived from an EMBL/GenBank/DDBJ whole genome shotgun (WGS) entry which is preliminary data.</text>
</comment>
<name>A0ABU0W757_9GAMM</name>
<reference evidence="1 2" key="1">
    <citation type="submission" date="2023-08" db="EMBL/GenBank/DDBJ databases">
        <title>Whole-genome sequencing of halo(alkali)philic microorganisms from hypersaline lakes.</title>
        <authorList>
            <person name="Sorokin D.Y."/>
            <person name="Abbas B."/>
            <person name="Merkel A.Y."/>
        </authorList>
    </citation>
    <scope>NUCLEOTIDE SEQUENCE [LARGE SCALE GENOMIC DNA]</scope>
    <source>
        <strain evidence="1 2">AB-CW4</strain>
    </source>
</reference>
<dbReference type="Proteomes" id="UP001239019">
    <property type="component" value="Unassembled WGS sequence"/>
</dbReference>
<dbReference type="RefSeq" id="WP_306728325.1">
    <property type="nucleotide sequence ID" value="NZ_JAVDDT010000004.1"/>
</dbReference>
<keyword evidence="2" id="KW-1185">Reference proteome</keyword>
<dbReference type="EMBL" id="JAVDDT010000004">
    <property type="protein sequence ID" value="MDQ2069831.1"/>
    <property type="molecule type" value="Genomic_DNA"/>
</dbReference>
<protein>
    <submittedName>
        <fullName evidence="1">Uncharacterized protein</fullName>
    </submittedName>
</protein>
<accession>A0ABU0W757</accession>
<sequence>MSVEEDRAIAILDSAGCLPGDWHVDSQQHSGGDIRLRLSNHGDGRTVWLRITRETMDDFLFIHQSSKFSDQGQRKLGSLFETEVETFQDGEERVF</sequence>
<evidence type="ECO:0000313" key="1">
    <source>
        <dbReference type="EMBL" id="MDQ2069831.1"/>
    </source>
</evidence>
<proteinExistence type="predicted"/>